<proteinExistence type="inferred from homology"/>
<evidence type="ECO:0000256" key="8">
    <source>
        <dbReference type="SAM" id="Phobius"/>
    </source>
</evidence>
<accession>A0A4S8JPS7</accession>
<dbReference type="EMBL" id="PYDT01000004">
    <property type="protein sequence ID" value="THU64343.1"/>
    <property type="molecule type" value="Genomic_DNA"/>
</dbReference>
<dbReference type="InterPro" id="IPR019358">
    <property type="entry name" value="NEMP_fam"/>
</dbReference>
<keyword evidence="10" id="KW-1185">Reference proteome</keyword>
<comment type="similarity">
    <text evidence="2">Belongs to the NEMP family.</text>
</comment>
<protein>
    <submittedName>
        <fullName evidence="9">Uncharacterized protein</fullName>
    </submittedName>
</protein>
<feature type="transmembrane region" description="Helical" evidence="8">
    <location>
        <begin position="206"/>
        <end position="226"/>
    </location>
</feature>
<dbReference type="PANTHER" id="PTHR31587">
    <property type="entry name" value="TRANSMEMBRANE PROTEIN (DUF2215)"/>
    <property type="match status" value="1"/>
</dbReference>
<evidence type="ECO:0000256" key="5">
    <source>
        <dbReference type="ARBA" id="ARBA00022989"/>
    </source>
</evidence>
<evidence type="ECO:0000256" key="6">
    <source>
        <dbReference type="ARBA" id="ARBA00023136"/>
    </source>
</evidence>
<dbReference type="AlphaFoldDB" id="A0A4S8JPS7"/>
<feature type="transmembrane region" description="Helical" evidence="8">
    <location>
        <begin position="232"/>
        <end position="249"/>
    </location>
</feature>
<dbReference type="STRING" id="52838.A0A4S8JPS7"/>
<comment type="caution">
    <text evidence="9">The sequence shown here is derived from an EMBL/GenBank/DDBJ whole genome shotgun (WGS) entry which is preliminary data.</text>
</comment>
<keyword evidence="6 8" id="KW-0472">Membrane</keyword>
<feature type="transmembrane region" description="Helical" evidence="8">
    <location>
        <begin position="133"/>
        <end position="154"/>
    </location>
</feature>
<evidence type="ECO:0000256" key="4">
    <source>
        <dbReference type="ARBA" id="ARBA00022729"/>
    </source>
</evidence>
<evidence type="ECO:0000313" key="10">
    <source>
        <dbReference type="Proteomes" id="UP000317650"/>
    </source>
</evidence>
<evidence type="ECO:0000256" key="7">
    <source>
        <dbReference type="ARBA" id="ARBA00023242"/>
    </source>
</evidence>
<dbReference type="PANTHER" id="PTHR31587:SF4">
    <property type="entry name" value="TRANSMEMBRANE PROTEIN (DUF2215)"/>
    <property type="match status" value="1"/>
</dbReference>
<keyword evidence="5 8" id="KW-1133">Transmembrane helix</keyword>
<feature type="transmembrane region" description="Helical" evidence="8">
    <location>
        <begin position="174"/>
        <end position="194"/>
    </location>
</feature>
<name>A0A4S8JPS7_MUSBA</name>
<dbReference type="GO" id="GO:0005637">
    <property type="term" value="C:nuclear inner membrane"/>
    <property type="evidence" value="ECO:0007669"/>
    <property type="project" value="UniProtKB-SubCell"/>
</dbReference>
<keyword evidence="7" id="KW-0539">Nucleus</keyword>
<sequence length="355" mass="39139">MSIGLGMCPSGQWQKLSKTAWVKSMSPYEHRILDIRMPPDPSRSIEVSTEEGASFPILESMAHLGSGVIPVLGIVTMAAAHSLSQSVVFYYGGAMTLGIIVVMLIILFQDTISFHRSIKSQGMRLLPTGRKSSLAIFLYSSIFGVGTFLLGYLSGFLRTILVEIGFSEDMHYPLVILLLVCLVLAGAWFGYWGVRKFVLTEEGSVDSSVAYFIEWATLILSAVLILQSSLDTLFAAEILGLTISIVAITKRKRLRYLRRIFRRMTRPIRRRGDELWPSDHPRDDFELVSSSVSAESAVAACLCRAEVDALARDIAQGQLLLHVPSHPREEALLEGGVGCIYKGADQERPHGVGVY</sequence>
<keyword evidence="4" id="KW-0732">Signal</keyword>
<keyword evidence="3 8" id="KW-0812">Transmembrane</keyword>
<evidence type="ECO:0000256" key="1">
    <source>
        <dbReference type="ARBA" id="ARBA00004575"/>
    </source>
</evidence>
<feature type="transmembrane region" description="Helical" evidence="8">
    <location>
        <begin position="89"/>
        <end position="112"/>
    </location>
</feature>
<evidence type="ECO:0000313" key="9">
    <source>
        <dbReference type="EMBL" id="THU64343.1"/>
    </source>
</evidence>
<reference evidence="9 10" key="1">
    <citation type="journal article" date="2019" name="Nat. Plants">
        <title>Genome sequencing of Musa balbisiana reveals subgenome evolution and function divergence in polyploid bananas.</title>
        <authorList>
            <person name="Yao X."/>
        </authorList>
    </citation>
    <scope>NUCLEOTIDE SEQUENCE [LARGE SCALE GENOMIC DNA]</scope>
    <source>
        <strain evidence="10">cv. DH-PKW</strain>
        <tissue evidence="9">Leaves</tissue>
    </source>
</reference>
<comment type="subcellular location">
    <subcellularLocation>
        <location evidence="1">Nucleus inner membrane</location>
        <topology evidence="1">Multi-pass membrane protein</topology>
        <orientation evidence="1">Nucleoplasmic side</orientation>
    </subcellularLocation>
</comment>
<gene>
    <name evidence="9" type="ORF">C4D60_Mb01t25500</name>
</gene>
<evidence type="ECO:0000256" key="2">
    <source>
        <dbReference type="ARBA" id="ARBA00005748"/>
    </source>
</evidence>
<evidence type="ECO:0000256" key="3">
    <source>
        <dbReference type="ARBA" id="ARBA00022692"/>
    </source>
</evidence>
<dbReference type="Pfam" id="PF10225">
    <property type="entry name" value="NEMP"/>
    <property type="match status" value="1"/>
</dbReference>
<dbReference type="Proteomes" id="UP000317650">
    <property type="component" value="Chromosome 1"/>
</dbReference>
<organism evidence="9 10">
    <name type="scientific">Musa balbisiana</name>
    <name type="common">Banana</name>
    <dbReference type="NCBI Taxonomy" id="52838"/>
    <lineage>
        <taxon>Eukaryota</taxon>
        <taxon>Viridiplantae</taxon>
        <taxon>Streptophyta</taxon>
        <taxon>Embryophyta</taxon>
        <taxon>Tracheophyta</taxon>
        <taxon>Spermatophyta</taxon>
        <taxon>Magnoliopsida</taxon>
        <taxon>Liliopsida</taxon>
        <taxon>Zingiberales</taxon>
        <taxon>Musaceae</taxon>
        <taxon>Musa</taxon>
    </lineage>
</organism>